<gene>
    <name evidence="11" type="primary">recJ</name>
    <name evidence="11" type="ORF">AB8B22_00815</name>
</gene>
<evidence type="ECO:0000256" key="4">
    <source>
        <dbReference type="ARBA" id="ARBA00022801"/>
    </source>
</evidence>
<protein>
    <recommendedName>
        <fullName evidence="2">Single-stranded-DNA-specific exonuclease RecJ</fullName>
    </recommendedName>
</protein>
<evidence type="ECO:0000256" key="1">
    <source>
        <dbReference type="ARBA" id="ARBA00005915"/>
    </source>
</evidence>
<dbReference type="PANTHER" id="PTHR30255">
    <property type="entry name" value="SINGLE-STRANDED-DNA-SPECIFIC EXONUCLEASE RECJ"/>
    <property type="match status" value="1"/>
</dbReference>
<feature type="domain" description="DHHA1" evidence="9">
    <location>
        <begin position="389"/>
        <end position="484"/>
    </location>
</feature>
<feature type="region of interest" description="Disordered" evidence="6">
    <location>
        <begin position="1"/>
        <end position="41"/>
    </location>
</feature>
<keyword evidence="7" id="KW-1133">Transmembrane helix</keyword>
<dbReference type="GO" id="GO:0006281">
    <property type="term" value="P:DNA repair"/>
    <property type="evidence" value="ECO:0007669"/>
    <property type="project" value="InterPro"/>
</dbReference>
<dbReference type="AlphaFoldDB" id="A0AB39VGC3"/>
<dbReference type="Pfam" id="PF17768">
    <property type="entry name" value="RecJ_OB"/>
    <property type="match status" value="1"/>
</dbReference>
<sequence length="1021" mass="120008">MRNTRWRSKVIPSPRQEREYIKKDEDKNKNESNEKEKKEKFKKVKIKRANQNEAKKFSIDQDILQILYSRGINSDEKIKKFLNPSLEDVENPLGLCDMEKAIVEIEKAISEQKNIWIYGDYDVDGITSTSVLYLALKELGAENVNYYIPIRDEGYGLNNEALKKIKESGADLVITVDCGITAFPEVEFANSIDLPIIITDHHNLHGGKIPKALAVINPKRKENSFSFEFLAGVGTIFMVVLCLFERAGKKEETNKYLDLVAIGTVADIVPLTDENRIFTKFGLEQLLCTKHKGLKFLLYKLFSSNQQDIEKTEYTTYDVGFIIAPLFNAAGRLTDAKMVVKLLTSDNEREIEVIVKELINRNFERKELQNKIVEKIENKIENTDTSDDFVIIDYSPEYHHGVIGIAASKIVDKYYKPVIIMEVKEDEGIAVGSCRSIGNFNILEVLQSMPELFLKFGGHSGAAGFTIPIKNIPLFQKKVNKFAKTKLTKDDFVKIIEIDKQIPIQKISYEFFQLTEKLKPFGFGNPTPTFRTNNVLFENIKFIGENKNHIMFDLKQKGFSNKNAVWFNSGEYFKDLNKNLIYDIVYKLKSEMFQNKFYTKVYIEDVKPSKMKDETLLYYHSLFNTSFPVKSVFYTNVEWDENKKIKMKANFDQIELFCGRQIIGRLNYNISNMLLLLNKYYNWKFSVKIENIRQTETHKIVEVLIKRDYKFNGYGYEDAEIFREIKEFLIGKMEYNIQTKKLLAQIFRQNKNLIIKNIFSKKEEFKYEMSDFKIFLLTIGIYYKKITSKKSQIVVKNKDDFEYNEPFINKYFEINEKYETEYPFTVFYDFIPENICFVKKEENYLKTNSLENSFLENENKNINENENINSENEDENKNKDKNKNIKNMENIDENQENFEIKEEVKKIEYKKVEQIEYKIGKNKNIKVKEKFCVILNDNEFLERLDFSKEEMEHENIVEITTEIKIPKNVIFLENLAKKDRKKLNGKNIYLKYLPFSKKIKLKKLLDERKIIYSDYSINDIL</sequence>
<dbReference type="NCBIfam" id="TIGR00644">
    <property type="entry name" value="recJ"/>
    <property type="match status" value="1"/>
</dbReference>
<keyword evidence="5 11" id="KW-0269">Exonuclease</keyword>
<evidence type="ECO:0000256" key="7">
    <source>
        <dbReference type="SAM" id="Phobius"/>
    </source>
</evidence>
<evidence type="ECO:0000256" key="6">
    <source>
        <dbReference type="SAM" id="MobiDB-lite"/>
    </source>
</evidence>
<feature type="domain" description="RecJ OB" evidence="10">
    <location>
        <begin position="498"/>
        <end position="605"/>
    </location>
</feature>
<dbReference type="PANTHER" id="PTHR30255:SF2">
    <property type="entry name" value="SINGLE-STRANDED-DNA-SPECIFIC EXONUCLEASE RECJ"/>
    <property type="match status" value="1"/>
</dbReference>
<feature type="compositionally biased region" description="Basic and acidic residues" evidence="6">
    <location>
        <begin position="15"/>
        <end position="39"/>
    </location>
</feature>
<dbReference type="Gene3D" id="3.10.310.30">
    <property type="match status" value="1"/>
</dbReference>
<reference evidence="11" key="1">
    <citation type="submission" date="2024-07" db="EMBL/GenBank/DDBJ databases">
        <authorList>
            <person name="Li X.-J."/>
            <person name="Wang X."/>
        </authorList>
    </citation>
    <scope>NUCLEOTIDE SEQUENCE</scope>
    <source>
        <strain evidence="11">HSP-334</strain>
    </source>
</reference>
<feature type="domain" description="DDH" evidence="8">
    <location>
        <begin position="114"/>
        <end position="264"/>
    </location>
</feature>
<dbReference type="SUPFAM" id="SSF64182">
    <property type="entry name" value="DHH phosphoesterases"/>
    <property type="match status" value="1"/>
</dbReference>
<keyword evidence="4" id="KW-0378">Hydrolase</keyword>
<evidence type="ECO:0000313" key="11">
    <source>
        <dbReference type="EMBL" id="XDU66981.1"/>
    </source>
</evidence>
<keyword evidence="7" id="KW-0812">Transmembrane</keyword>
<dbReference type="InterPro" id="IPR001667">
    <property type="entry name" value="DDH_dom"/>
</dbReference>
<dbReference type="InterPro" id="IPR051673">
    <property type="entry name" value="SSDNA_exonuclease_RecJ"/>
</dbReference>
<evidence type="ECO:0000259" key="9">
    <source>
        <dbReference type="Pfam" id="PF02272"/>
    </source>
</evidence>
<dbReference type="GO" id="GO:0008409">
    <property type="term" value="F:5'-3' exonuclease activity"/>
    <property type="evidence" value="ECO:0007669"/>
    <property type="project" value="InterPro"/>
</dbReference>
<dbReference type="Gene3D" id="3.90.1640.30">
    <property type="match status" value="1"/>
</dbReference>
<keyword evidence="3" id="KW-0540">Nuclease</keyword>
<dbReference type="Pfam" id="PF02272">
    <property type="entry name" value="DHHA1"/>
    <property type="match status" value="1"/>
</dbReference>
<organism evidence="11">
    <name type="scientific">Leptotrichia rugosa</name>
    <dbReference type="NCBI Taxonomy" id="3239302"/>
    <lineage>
        <taxon>Bacteria</taxon>
        <taxon>Fusobacteriati</taxon>
        <taxon>Fusobacteriota</taxon>
        <taxon>Fusobacteriia</taxon>
        <taxon>Fusobacteriales</taxon>
        <taxon>Leptotrichiaceae</taxon>
        <taxon>Leptotrichia</taxon>
    </lineage>
</organism>
<accession>A0AB39VGC3</accession>
<dbReference type="KEGG" id="lrug:AB8B22_00815"/>
<dbReference type="InterPro" id="IPR041122">
    <property type="entry name" value="RecJ_OB"/>
</dbReference>
<dbReference type="GO" id="GO:0006310">
    <property type="term" value="P:DNA recombination"/>
    <property type="evidence" value="ECO:0007669"/>
    <property type="project" value="InterPro"/>
</dbReference>
<dbReference type="InterPro" id="IPR003156">
    <property type="entry name" value="DHHA1_dom"/>
</dbReference>
<evidence type="ECO:0000259" key="8">
    <source>
        <dbReference type="Pfam" id="PF01368"/>
    </source>
</evidence>
<keyword evidence="7" id="KW-0472">Membrane</keyword>
<dbReference type="RefSeq" id="WP_369711215.1">
    <property type="nucleotide sequence ID" value="NZ_CP165644.1"/>
</dbReference>
<dbReference type="InterPro" id="IPR004610">
    <property type="entry name" value="RecJ"/>
</dbReference>
<feature type="transmembrane region" description="Helical" evidence="7">
    <location>
        <begin position="225"/>
        <end position="244"/>
    </location>
</feature>
<comment type="similarity">
    <text evidence="1">Belongs to the RecJ family.</text>
</comment>
<feature type="region of interest" description="Disordered" evidence="6">
    <location>
        <begin position="857"/>
        <end position="890"/>
    </location>
</feature>
<dbReference type="GO" id="GO:0003676">
    <property type="term" value="F:nucleic acid binding"/>
    <property type="evidence" value="ECO:0007669"/>
    <property type="project" value="InterPro"/>
</dbReference>
<proteinExistence type="inferred from homology"/>
<dbReference type="InterPro" id="IPR038763">
    <property type="entry name" value="DHH_sf"/>
</dbReference>
<name>A0AB39VGC3_9FUSO</name>
<evidence type="ECO:0000256" key="5">
    <source>
        <dbReference type="ARBA" id="ARBA00022839"/>
    </source>
</evidence>
<evidence type="ECO:0000256" key="2">
    <source>
        <dbReference type="ARBA" id="ARBA00019841"/>
    </source>
</evidence>
<evidence type="ECO:0000256" key="3">
    <source>
        <dbReference type="ARBA" id="ARBA00022722"/>
    </source>
</evidence>
<dbReference type="EMBL" id="CP165644">
    <property type="protein sequence ID" value="XDU66981.1"/>
    <property type="molecule type" value="Genomic_DNA"/>
</dbReference>
<dbReference type="Pfam" id="PF01368">
    <property type="entry name" value="DHH"/>
    <property type="match status" value="1"/>
</dbReference>
<evidence type="ECO:0000259" key="10">
    <source>
        <dbReference type="Pfam" id="PF17768"/>
    </source>
</evidence>